<name>A0ABR5NF43_BRECH</name>
<evidence type="ECO:0000313" key="2">
    <source>
        <dbReference type="Proteomes" id="UP000051063"/>
    </source>
</evidence>
<sequence>MPVSDARALQNHCICMSKQEDELRKTFRTLWEQHVAWTRMVIISIAGSLPDEELTTKRLLRNPGDMANVMKLYYGNENAAHFEKLFTEYLVIAVQLVKAAKAGNNRAATEAERRWYANADEIASFLHSINPFWPEEVLRAMLHEHLALTKNEAVFRLTKDYASDIATFDKIEQQALEMADAFSDGIVMQFPTYFQC</sequence>
<proteinExistence type="predicted"/>
<dbReference type="Proteomes" id="UP000051063">
    <property type="component" value="Unassembled WGS sequence"/>
</dbReference>
<protein>
    <submittedName>
        <fullName evidence="1">Acetylglutamate kinase</fullName>
    </submittedName>
</protein>
<keyword evidence="2" id="KW-1185">Reference proteome</keyword>
<comment type="caution">
    <text evidence="1">The sequence shown here is derived from an EMBL/GenBank/DDBJ whole genome shotgun (WGS) entry which is preliminary data.</text>
</comment>
<gene>
    <name evidence="1" type="ORF">AN963_07910</name>
</gene>
<dbReference type="EMBL" id="LJJB01000007">
    <property type="protein sequence ID" value="KQL50179.1"/>
    <property type="molecule type" value="Genomic_DNA"/>
</dbReference>
<reference evidence="1 2" key="1">
    <citation type="submission" date="2015-09" db="EMBL/GenBank/DDBJ databases">
        <title>Genome sequencing project for genomic taxonomy and phylogenomics of Bacillus-like bacteria.</title>
        <authorList>
            <person name="Liu B."/>
            <person name="Wang J."/>
            <person name="Zhu Y."/>
            <person name="Liu G."/>
            <person name="Chen Q."/>
            <person name="Chen Z."/>
            <person name="Lan J."/>
            <person name="Che J."/>
            <person name="Ge C."/>
            <person name="Shi H."/>
            <person name="Pan Z."/>
            <person name="Liu X."/>
        </authorList>
    </citation>
    <scope>NUCLEOTIDE SEQUENCE [LARGE SCALE GENOMIC DNA]</scope>
    <source>
        <strain evidence="1 2">DSM 8552</strain>
    </source>
</reference>
<accession>A0ABR5NF43</accession>
<organism evidence="1 2">
    <name type="scientific">Brevibacillus choshinensis</name>
    <dbReference type="NCBI Taxonomy" id="54911"/>
    <lineage>
        <taxon>Bacteria</taxon>
        <taxon>Bacillati</taxon>
        <taxon>Bacillota</taxon>
        <taxon>Bacilli</taxon>
        <taxon>Bacillales</taxon>
        <taxon>Paenibacillaceae</taxon>
        <taxon>Brevibacillus</taxon>
    </lineage>
</organism>
<keyword evidence="1" id="KW-0808">Transferase</keyword>
<keyword evidence="1" id="KW-0418">Kinase</keyword>
<dbReference type="GO" id="GO:0016301">
    <property type="term" value="F:kinase activity"/>
    <property type="evidence" value="ECO:0007669"/>
    <property type="project" value="UniProtKB-KW"/>
</dbReference>
<evidence type="ECO:0000313" key="1">
    <source>
        <dbReference type="EMBL" id="KQL50179.1"/>
    </source>
</evidence>